<dbReference type="EMBL" id="MZXX01000017">
    <property type="protein sequence ID" value="RXT45284.1"/>
    <property type="molecule type" value="Genomic_DNA"/>
</dbReference>
<dbReference type="Pfam" id="PF18478">
    <property type="entry name" value="PIN_10"/>
    <property type="match status" value="1"/>
</dbReference>
<dbReference type="Proteomes" id="UP000290444">
    <property type="component" value="Unassembled WGS sequence"/>
</dbReference>
<organism evidence="2 3">
    <name type="scientific">Mesorhizobium erdmanii</name>
    <dbReference type="NCBI Taxonomy" id="1777866"/>
    <lineage>
        <taxon>Bacteria</taxon>
        <taxon>Pseudomonadati</taxon>
        <taxon>Pseudomonadota</taxon>
        <taxon>Alphaproteobacteria</taxon>
        <taxon>Hyphomicrobiales</taxon>
        <taxon>Phyllobacteriaceae</taxon>
        <taxon>Mesorhizobium</taxon>
    </lineage>
</organism>
<evidence type="ECO:0000259" key="1">
    <source>
        <dbReference type="Pfam" id="PF18478"/>
    </source>
</evidence>
<comment type="caution">
    <text evidence="2">The sequence shown here is derived from an EMBL/GenBank/DDBJ whole genome shotgun (WGS) entry which is preliminary data.</text>
</comment>
<evidence type="ECO:0000313" key="2">
    <source>
        <dbReference type="EMBL" id="RXT45284.1"/>
    </source>
</evidence>
<name>A0A4Q1V4Z8_9HYPH</name>
<proteinExistence type="predicted"/>
<gene>
    <name evidence="2" type="ORF">B5V01_14560</name>
</gene>
<dbReference type="RefSeq" id="WP_123168771.1">
    <property type="nucleotide sequence ID" value="NZ_MZXX01000017.1"/>
</dbReference>
<dbReference type="InterPro" id="IPR041375">
    <property type="entry name" value="VapC45_PIN-like"/>
</dbReference>
<dbReference type="AlphaFoldDB" id="A0A4Q1V4Z8"/>
<feature type="domain" description="VapC45 PIN like" evidence="1">
    <location>
        <begin position="1"/>
        <end position="98"/>
    </location>
</feature>
<evidence type="ECO:0000313" key="3">
    <source>
        <dbReference type="Proteomes" id="UP000290444"/>
    </source>
</evidence>
<reference evidence="2 3" key="1">
    <citation type="submission" date="2017-03" db="EMBL/GenBank/DDBJ databases">
        <authorList>
            <person name="Safronova V.I."/>
            <person name="Sazanova A.L."/>
            <person name="Chirak E.R."/>
        </authorList>
    </citation>
    <scope>NUCLEOTIDE SEQUENCE [LARGE SCALE GENOMIC DNA]</scope>
    <source>
        <strain evidence="2 3">Opo-242</strain>
    </source>
</reference>
<accession>A0A4Q1V4Z8</accession>
<protein>
    <recommendedName>
        <fullName evidence="1">VapC45 PIN like domain-containing protein</fullName>
    </recommendedName>
</protein>
<sequence length="196" mass="22353">MKVAFDENMPAAMVRVFKLFHQERSLKHIVQGVEIKSAKDYTPKPEDHDYQRKSDVPWIRRYAAAGGRIIVSGDVKMSSVPHERLALVEEGMVVVFFAPKWDNWLFCRKAALLLHWWPTILTHVRTAKPGFFVVPCAWPDEGKGQLREISTEDAKLVKMQQQIAETAPKREARRLKRQAAVAGQKGLFDESQDDAG</sequence>